<reference evidence="1" key="1">
    <citation type="submission" date="2023-04" db="EMBL/GenBank/DDBJ databases">
        <title>Phytophthora lilii NBRC 32176.</title>
        <authorList>
            <person name="Ichikawa N."/>
            <person name="Sato H."/>
            <person name="Tonouchi N."/>
        </authorList>
    </citation>
    <scope>NUCLEOTIDE SEQUENCE</scope>
    <source>
        <strain evidence="1">NBRC 32176</strain>
    </source>
</reference>
<sequence length="158" mass="18285">MAPRRVSSWRSKTPAYAPIRTQHQRVVQLLAAVFLLLVLDNWWRSGPDSFEELENERELDFYPSELLQSAHEISDSERMHLATLHEGCMKHRESVITADFGRNGDKDSSVGRFQRDDKDLRRKLENCPDVEVFLPSGIRGDGYCEDAMGYVKCKWLQV</sequence>
<dbReference type="Proteomes" id="UP001165083">
    <property type="component" value="Unassembled WGS sequence"/>
</dbReference>
<accession>A0A9W6U072</accession>
<evidence type="ECO:0000313" key="2">
    <source>
        <dbReference type="Proteomes" id="UP001165083"/>
    </source>
</evidence>
<protein>
    <submittedName>
        <fullName evidence="1">Unnamed protein product</fullName>
    </submittedName>
</protein>
<evidence type="ECO:0000313" key="1">
    <source>
        <dbReference type="EMBL" id="GMF23233.1"/>
    </source>
</evidence>
<comment type="caution">
    <text evidence="1">The sequence shown here is derived from an EMBL/GenBank/DDBJ whole genome shotgun (WGS) entry which is preliminary data.</text>
</comment>
<keyword evidence="2" id="KW-1185">Reference proteome</keyword>
<dbReference type="AlphaFoldDB" id="A0A9W6U072"/>
<dbReference type="EMBL" id="BSXW01000467">
    <property type="protein sequence ID" value="GMF23233.1"/>
    <property type="molecule type" value="Genomic_DNA"/>
</dbReference>
<name>A0A9W6U072_9STRA</name>
<gene>
    <name evidence="1" type="ORF">Plil01_000935700</name>
</gene>
<proteinExistence type="predicted"/>
<organism evidence="1 2">
    <name type="scientific">Phytophthora lilii</name>
    <dbReference type="NCBI Taxonomy" id="2077276"/>
    <lineage>
        <taxon>Eukaryota</taxon>
        <taxon>Sar</taxon>
        <taxon>Stramenopiles</taxon>
        <taxon>Oomycota</taxon>
        <taxon>Peronosporomycetes</taxon>
        <taxon>Peronosporales</taxon>
        <taxon>Peronosporaceae</taxon>
        <taxon>Phytophthora</taxon>
    </lineage>
</organism>